<keyword evidence="7 9" id="KW-0378">Hydrolase</keyword>
<accession>A0A0A8B546</accession>
<dbReference type="NCBIfam" id="TIGR00043">
    <property type="entry name" value="rRNA maturation RNase YbeY"/>
    <property type="match status" value="1"/>
</dbReference>
<dbReference type="Pfam" id="PF02130">
    <property type="entry name" value="YbeY"/>
    <property type="match status" value="1"/>
</dbReference>
<dbReference type="AlphaFoldDB" id="A0A0A8B546"/>
<dbReference type="PANTHER" id="PTHR46986:SF1">
    <property type="entry name" value="ENDORIBONUCLEASE YBEY, CHLOROPLASTIC"/>
    <property type="match status" value="1"/>
</dbReference>
<dbReference type="RefSeq" id="WP_039688908.1">
    <property type="nucleotide sequence ID" value="NZ_CP009302.1"/>
</dbReference>
<evidence type="ECO:0000256" key="2">
    <source>
        <dbReference type="ARBA" id="ARBA00022517"/>
    </source>
</evidence>
<evidence type="ECO:0000256" key="8">
    <source>
        <dbReference type="ARBA" id="ARBA00022833"/>
    </source>
</evidence>
<sequence>MDVSINCPYRPDAAGLIDIEGIARFVIESEGKPACTEVSVNFVTDDEIHQLNREYRGIDRATDVLSFECDGVADAGFDAAEADVYELGDIVIAPDVCERQAAEFGTAFPDELSLMLVHGLLHLCGYDHCEDGEAEEMERRERELLSSFYGRPFAR</sequence>
<comment type="subcellular location">
    <subcellularLocation>
        <location evidence="9">Cytoplasm</location>
    </subcellularLocation>
</comment>
<dbReference type="HOGENOM" id="CLU_106710_3_3_11"/>
<dbReference type="InterPro" id="IPR002036">
    <property type="entry name" value="YbeY"/>
</dbReference>
<dbReference type="HAMAP" id="MF_00009">
    <property type="entry name" value="Endoribonucl_YbeY"/>
    <property type="match status" value="1"/>
</dbReference>
<feature type="binding site" evidence="9">
    <location>
        <position position="118"/>
    </location>
    <ligand>
        <name>Zn(2+)</name>
        <dbReference type="ChEBI" id="CHEBI:29105"/>
        <note>catalytic</note>
    </ligand>
</feature>
<comment type="function">
    <text evidence="9">Single strand-specific metallo-endoribonuclease involved in late-stage 70S ribosome quality control and in maturation of the 3' terminus of the 16S rRNA.</text>
</comment>
<evidence type="ECO:0000256" key="3">
    <source>
        <dbReference type="ARBA" id="ARBA00022552"/>
    </source>
</evidence>
<keyword evidence="11" id="KW-1185">Reference proteome</keyword>
<evidence type="ECO:0000256" key="6">
    <source>
        <dbReference type="ARBA" id="ARBA00022759"/>
    </source>
</evidence>
<dbReference type="Gene3D" id="3.40.390.30">
    <property type="entry name" value="Metalloproteases ('zincins'), catalytic domain"/>
    <property type="match status" value="1"/>
</dbReference>
<proteinExistence type="inferred from homology"/>
<feature type="binding site" evidence="9">
    <location>
        <position position="122"/>
    </location>
    <ligand>
        <name>Zn(2+)</name>
        <dbReference type="ChEBI" id="CHEBI:29105"/>
        <note>catalytic</note>
    </ligand>
</feature>
<dbReference type="EC" id="3.1.-.-" evidence="9"/>
<evidence type="ECO:0000256" key="5">
    <source>
        <dbReference type="ARBA" id="ARBA00022723"/>
    </source>
</evidence>
<keyword evidence="2 9" id="KW-0690">Ribosome biogenesis</keyword>
<dbReference type="GO" id="GO:0004521">
    <property type="term" value="F:RNA endonuclease activity"/>
    <property type="evidence" value="ECO:0007669"/>
    <property type="project" value="UniProtKB-UniRule"/>
</dbReference>
<comment type="similarity">
    <text evidence="1 9">Belongs to the endoribonuclease YbeY family.</text>
</comment>
<dbReference type="Proteomes" id="UP000031121">
    <property type="component" value="Chromosome"/>
</dbReference>
<evidence type="ECO:0000256" key="7">
    <source>
        <dbReference type="ARBA" id="ARBA00022801"/>
    </source>
</evidence>
<evidence type="ECO:0000313" key="10">
    <source>
        <dbReference type="EMBL" id="AJC11953.1"/>
    </source>
</evidence>
<keyword evidence="6 9" id="KW-0255">Endonuclease</keyword>
<keyword evidence="5 9" id="KW-0479">Metal-binding</keyword>
<dbReference type="SUPFAM" id="SSF55486">
    <property type="entry name" value="Metalloproteases ('zincins'), catalytic domain"/>
    <property type="match status" value="1"/>
</dbReference>
<feature type="binding site" evidence="9">
    <location>
        <position position="128"/>
    </location>
    <ligand>
        <name>Zn(2+)</name>
        <dbReference type="ChEBI" id="CHEBI:29105"/>
        <note>catalytic</note>
    </ligand>
</feature>
<dbReference type="GO" id="GO:0005737">
    <property type="term" value="C:cytoplasm"/>
    <property type="evidence" value="ECO:0007669"/>
    <property type="project" value="UniProtKB-SubCell"/>
</dbReference>
<keyword evidence="9" id="KW-0963">Cytoplasm</keyword>
<protein>
    <recommendedName>
        <fullName evidence="9">Endoribonuclease YbeY</fullName>
        <ecNumber evidence="9">3.1.-.-</ecNumber>
    </recommendedName>
</protein>
<dbReference type="GO" id="GO:0004222">
    <property type="term" value="F:metalloendopeptidase activity"/>
    <property type="evidence" value="ECO:0007669"/>
    <property type="project" value="InterPro"/>
</dbReference>
<dbReference type="GO" id="GO:0008270">
    <property type="term" value="F:zinc ion binding"/>
    <property type="evidence" value="ECO:0007669"/>
    <property type="project" value="UniProtKB-UniRule"/>
</dbReference>
<keyword evidence="4 9" id="KW-0540">Nuclease</keyword>
<evidence type="ECO:0000256" key="1">
    <source>
        <dbReference type="ARBA" id="ARBA00010875"/>
    </source>
</evidence>
<gene>
    <name evidence="9" type="primary">ybeY</name>
    <name evidence="10" type="ORF">JI75_03995</name>
</gene>
<evidence type="ECO:0000256" key="4">
    <source>
        <dbReference type="ARBA" id="ARBA00022722"/>
    </source>
</evidence>
<organism evidence="10 11">
    <name type="scientific">Berryella intestinalis</name>
    <dbReference type="NCBI Taxonomy" id="1531429"/>
    <lineage>
        <taxon>Bacteria</taxon>
        <taxon>Bacillati</taxon>
        <taxon>Actinomycetota</taxon>
        <taxon>Coriobacteriia</taxon>
        <taxon>Eggerthellales</taxon>
        <taxon>Eggerthellaceae</taxon>
        <taxon>Berryella</taxon>
    </lineage>
</organism>
<dbReference type="EMBL" id="CP009302">
    <property type="protein sequence ID" value="AJC11953.1"/>
    <property type="molecule type" value="Genomic_DNA"/>
</dbReference>
<reference evidence="11" key="1">
    <citation type="submission" date="2014-08" db="EMBL/GenBank/DDBJ databases">
        <title>Coriobacteriaceae sp. complete genome.</title>
        <authorList>
            <person name="Looft T."/>
            <person name="Bayles D.O."/>
            <person name="Stanton T.B."/>
        </authorList>
    </citation>
    <scope>NUCLEOTIDE SEQUENCE [LARGE SCALE GENOMIC DNA]</scope>
    <source>
        <strain evidence="11">68-1-3</strain>
    </source>
</reference>
<keyword evidence="8 9" id="KW-0862">Zinc</keyword>
<evidence type="ECO:0000256" key="9">
    <source>
        <dbReference type="HAMAP-Rule" id="MF_00009"/>
    </source>
</evidence>
<keyword evidence="3 9" id="KW-0698">rRNA processing</keyword>
<comment type="cofactor">
    <cofactor evidence="9">
        <name>Zn(2+)</name>
        <dbReference type="ChEBI" id="CHEBI:29105"/>
    </cofactor>
    <text evidence="9">Binds 1 zinc ion.</text>
</comment>
<dbReference type="STRING" id="1531429.JI75_03995"/>
<reference evidence="10 11" key="2">
    <citation type="journal article" date="2015" name="Genome Announc.">
        <title>Complete Genome Sequence of Coriobacteriaceae Strain 68-1-3, a Novel Mucus-Degrading Isolate from the Swine Intestinal Tract.</title>
        <authorList>
            <person name="Looft T."/>
            <person name="Bayles D.O."/>
            <person name="Alt D.P."/>
            <person name="Stanton T.B."/>
        </authorList>
    </citation>
    <scope>NUCLEOTIDE SEQUENCE [LARGE SCALE GENOMIC DNA]</scope>
    <source>
        <strain evidence="10 11">68-1-3</strain>
    </source>
</reference>
<dbReference type="PANTHER" id="PTHR46986">
    <property type="entry name" value="ENDORIBONUCLEASE YBEY, CHLOROPLASTIC"/>
    <property type="match status" value="1"/>
</dbReference>
<evidence type="ECO:0000313" key="11">
    <source>
        <dbReference type="Proteomes" id="UP000031121"/>
    </source>
</evidence>
<name>A0A0A8B546_9ACTN</name>
<dbReference type="InterPro" id="IPR023091">
    <property type="entry name" value="MetalPrtase_cat_dom_sf_prd"/>
</dbReference>
<dbReference type="OrthoDB" id="9807740at2"/>
<dbReference type="KEGG" id="cbac:JI75_03995"/>
<dbReference type="GO" id="GO:0006364">
    <property type="term" value="P:rRNA processing"/>
    <property type="evidence" value="ECO:0007669"/>
    <property type="project" value="UniProtKB-UniRule"/>
</dbReference>